<proteinExistence type="predicted"/>
<gene>
    <name evidence="1" type="ORF">AZE42_01239</name>
</gene>
<accession>A0A1J8QVU8</accession>
<feature type="non-terminal residue" evidence="1">
    <location>
        <position position="40"/>
    </location>
</feature>
<evidence type="ECO:0000313" key="2">
    <source>
        <dbReference type="Proteomes" id="UP000183567"/>
    </source>
</evidence>
<sequence length="40" mass="4387">MDASRPTASLLTRHVSFAWTTGRSQAVQVTLPTSSVSRWP</sequence>
<name>A0A1J8QVU8_9AGAM</name>
<dbReference type="EMBL" id="LVVM01001906">
    <property type="protein sequence ID" value="OJA17576.1"/>
    <property type="molecule type" value="Genomic_DNA"/>
</dbReference>
<protein>
    <submittedName>
        <fullName evidence="1">Uncharacterized protein</fullName>
    </submittedName>
</protein>
<comment type="caution">
    <text evidence="1">The sequence shown here is derived from an EMBL/GenBank/DDBJ whole genome shotgun (WGS) entry which is preliminary data.</text>
</comment>
<evidence type="ECO:0000313" key="1">
    <source>
        <dbReference type="EMBL" id="OJA17576.1"/>
    </source>
</evidence>
<dbReference type="Proteomes" id="UP000183567">
    <property type="component" value="Unassembled WGS sequence"/>
</dbReference>
<reference evidence="1 2" key="1">
    <citation type="submission" date="2016-03" db="EMBL/GenBank/DDBJ databases">
        <title>Comparative genomics of the ectomycorrhizal sister species Rhizopogon vinicolor and Rhizopogon vesiculosus (Basidiomycota: Boletales) reveals a divergence of the mating type B locus.</title>
        <authorList>
            <person name="Mujic A.B."/>
            <person name="Kuo A."/>
            <person name="Tritt A."/>
            <person name="Lipzen A."/>
            <person name="Chen C."/>
            <person name="Johnson J."/>
            <person name="Sharma A."/>
            <person name="Barry K."/>
            <person name="Grigoriev I.V."/>
            <person name="Spatafora J.W."/>
        </authorList>
    </citation>
    <scope>NUCLEOTIDE SEQUENCE [LARGE SCALE GENOMIC DNA]</scope>
    <source>
        <strain evidence="1 2">AM-OR11-056</strain>
    </source>
</reference>
<keyword evidence="2" id="KW-1185">Reference proteome</keyword>
<dbReference type="AlphaFoldDB" id="A0A1J8QVU8"/>
<organism evidence="1 2">
    <name type="scientific">Rhizopogon vesiculosus</name>
    <dbReference type="NCBI Taxonomy" id="180088"/>
    <lineage>
        <taxon>Eukaryota</taxon>
        <taxon>Fungi</taxon>
        <taxon>Dikarya</taxon>
        <taxon>Basidiomycota</taxon>
        <taxon>Agaricomycotina</taxon>
        <taxon>Agaricomycetes</taxon>
        <taxon>Agaricomycetidae</taxon>
        <taxon>Boletales</taxon>
        <taxon>Suillineae</taxon>
        <taxon>Rhizopogonaceae</taxon>
        <taxon>Rhizopogon</taxon>
    </lineage>
</organism>